<dbReference type="InterPro" id="IPR036047">
    <property type="entry name" value="F-box-like_dom_sf"/>
</dbReference>
<dbReference type="Pfam" id="PF00646">
    <property type="entry name" value="F-box"/>
    <property type="match status" value="1"/>
</dbReference>
<proteinExistence type="predicted"/>
<evidence type="ECO:0000259" key="2">
    <source>
        <dbReference type="Pfam" id="PF08268"/>
    </source>
</evidence>
<dbReference type="Proteomes" id="UP000631114">
    <property type="component" value="Unassembled WGS sequence"/>
</dbReference>
<name>A0A835I6B8_9MAGN</name>
<evidence type="ECO:0000313" key="4">
    <source>
        <dbReference type="Proteomes" id="UP000631114"/>
    </source>
</evidence>
<feature type="domain" description="F-box associated beta-propeller type 3" evidence="2">
    <location>
        <begin position="134"/>
        <end position="325"/>
    </location>
</feature>
<evidence type="ECO:0000259" key="1">
    <source>
        <dbReference type="Pfam" id="PF00646"/>
    </source>
</evidence>
<evidence type="ECO:0000313" key="3">
    <source>
        <dbReference type="EMBL" id="KAF9611239.1"/>
    </source>
</evidence>
<dbReference type="AlphaFoldDB" id="A0A835I6B8"/>
<dbReference type="InterPro" id="IPR013187">
    <property type="entry name" value="F-box-assoc_dom_typ3"/>
</dbReference>
<dbReference type="InterPro" id="IPR001810">
    <property type="entry name" value="F-box_dom"/>
</dbReference>
<dbReference type="InterPro" id="IPR017451">
    <property type="entry name" value="F-box-assoc_interact_dom"/>
</dbReference>
<protein>
    <recommendedName>
        <fullName evidence="5">F-box protein</fullName>
    </recommendedName>
</protein>
<dbReference type="EMBL" id="JADFTS010000004">
    <property type="protein sequence ID" value="KAF9611239.1"/>
    <property type="molecule type" value="Genomic_DNA"/>
</dbReference>
<accession>A0A835I6B8</accession>
<reference evidence="3 4" key="1">
    <citation type="submission" date="2020-10" db="EMBL/GenBank/DDBJ databases">
        <title>The Coptis chinensis genome and diversification of protoberbering-type alkaloids.</title>
        <authorList>
            <person name="Wang B."/>
            <person name="Shu S."/>
            <person name="Song C."/>
            <person name="Liu Y."/>
        </authorList>
    </citation>
    <scope>NUCLEOTIDE SEQUENCE [LARGE SCALE GENOMIC DNA]</scope>
    <source>
        <strain evidence="3">HL-2020</strain>
        <tissue evidence="3">Leaf</tissue>
    </source>
</reference>
<dbReference type="Pfam" id="PF08268">
    <property type="entry name" value="FBA_3"/>
    <property type="match status" value="1"/>
</dbReference>
<keyword evidence="4" id="KW-1185">Reference proteome</keyword>
<gene>
    <name evidence="3" type="ORF">IFM89_028309</name>
</gene>
<dbReference type="SUPFAM" id="SSF81383">
    <property type="entry name" value="F-box domain"/>
    <property type="match status" value="1"/>
</dbReference>
<evidence type="ECO:0008006" key="5">
    <source>
        <dbReference type="Google" id="ProtNLM"/>
    </source>
</evidence>
<feature type="domain" description="F-box" evidence="1">
    <location>
        <begin position="30"/>
        <end position="65"/>
    </location>
</feature>
<organism evidence="3 4">
    <name type="scientific">Coptis chinensis</name>
    <dbReference type="NCBI Taxonomy" id="261450"/>
    <lineage>
        <taxon>Eukaryota</taxon>
        <taxon>Viridiplantae</taxon>
        <taxon>Streptophyta</taxon>
        <taxon>Embryophyta</taxon>
        <taxon>Tracheophyta</taxon>
        <taxon>Spermatophyta</taxon>
        <taxon>Magnoliopsida</taxon>
        <taxon>Ranunculales</taxon>
        <taxon>Ranunculaceae</taxon>
        <taxon>Coptidoideae</taxon>
        <taxon>Coptis</taxon>
    </lineage>
</organism>
<dbReference type="InterPro" id="IPR050796">
    <property type="entry name" value="SCF_F-box_component"/>
</dbReference>
<dbReference type="OrthoDB" id="692435at2759"/>
<dbReference type="PANTHER" id="PTHR31672">
    <property type="entry name" value="BNACNNG10540D PROTEIN"/>
    <property type="match status" value="1"/>
</dbReference>
<dbReference type="PANTHER" id="PTHR31672:SF13">
    <property type="entry name" value="F-BOX PROTEIN CPR30-LIKE"/>
    <property type="match status" value="1"/>
</dbReference>
<dbReference type="NCBIfam" id="TIGR01640">
    <property type="entry name" value="F_box_assoc_1"/>
    <property type="match status" value="1"/>
</dbReference>
<comment type="caution">
    <text evidence="3">The sequence shown here is derived from an EMBL/GenBank/DDBJ whole genome shotgun (WGS) entry which is preliminary data.</text>
</comment>
<sequence>MNILPCLSWVPFLCTKVHELFTPQITCDRDLPYEIIADILSRLPAECIFLCGRSCKPLRALTRTPFFVGMHLNRATPLITFQYYSTYFDIQTNSCVREITINFTDGVTRNIVSKSIKIDLTLAPGRKDLVPVLYGSYNGFLLFKILDFDSVLFLLNPITQEQVSVVPHCQSYFVRGFFFHSTAKEYRVLYVAMKGNQFEFVILSLMTKSSRFITRSSYPPTGLRSPTIVNGVLHWMISDASYMDARGFNPSCENSIVTFDIYSEEVSTLPHPGGQCGLRKEHHRMKLMEKDGHLCFCDDLSNCGKIVIWMLEDYKNKVWVTMRVVTFGAEPPSYMFSCVQSSCERHRRVEALLLYRDELLLRASYTDLFLHHTIRATTRSVDNESNLNVAAVVHINTLASLHTDKIIFLLKEENSKL</sequence>